<accession>A0A4U6VUW5</accession>
<feature type="compositionally biased region" description="Basic residues" evidence="1">
    <location>
        <begin position="1"/>
        <end position="15"/>
    </location>
</feature>
<dbReference type="Proteomes" id="UP000298652">
    <property type="component" value="Chromosome 2"/>
</dbReference>
<name>A0A4U6VUW5_SETVI</name>
<proteinExistence type="predicted"/>
<dbReference type="Gramene" id="TKW32754">
    <property type="protein sequence ID" value="TKW32754"/>
    <property type="gene ID" value="SEVIR_2G188750v2"/>
</dbReference>
<sequence length="96" mass="10663">MRQHRWNRRARRWCRASRPAQRQMGSGRARRWRRPLPAPLLPPPTGAAIYGEQGEGCVAADCSTPGSGPAPAKGAWHSALLLHVHLVKYATFCLLL</sequence>
<dbReference type="AlphaFoldDB" id="A0A4U6VUW5"/>
<dbReference type="EMBL" id="CM016553">
    <property type="protein sequence ID" value="TKW32754.1"/>
    <property type="molecule type" value="Genomic_DNA"/>
</dbReference>
<evidence type="ECO:0000313" key="2">
    <source>
        <dbReference type="EMBL" id="TKW32754.1"/>
    </source>
</evidence>
<evidence type="ECO:0000313" key="3">
    <source>
        <dbReference type="Proteomes" id="UP000298652"/>
    </source>
</evidence>
<evidence type="ECO:0000256" key="1">
    <source>
        <dbReference type="SAM" id="MobiDB-lite"/>
    </source>
</evidence>
<protein>
    <submittedName>
        <fullName evidence="2">Uncharacterized protein</fullName>
    </submittedName>
</protein>
<keyword evidence="3" id="KW-1185">Reference proteome</keyword>
<feature type="region of interest" description="Disordered" evidence="1">
    <location>
        <begin position="1"/>
        <end position="38"/>
    </location>
</feature>
<gene>
    <name evidence="2" type="ORF">SEVIR_2G188750v2</name>
</gene>
<reference evidence="2" key="1">
    <citation type="submission" date="2019-03" db="EMBL/GenBank/DDBJ databases">
        <title>WGS assembly of Setaria viridis.</title>
        <authorList>
            <person name="Huang P."/>
            <person name="Jenkins J."/>
            <person name="Grimwood J."/>
            <person name="Barry K."/>
            <person name="Healey A."/>
            <person name="Mamidi S."/>
            <person name="Sreedasyam A."/>
            <person name="Shu S."/>
            <person name="Feldman M."/>
            <person name="Wu J."/>
            <person name="Yu Y."/>
            <person name="Chen C."/>
            <person name="Johnson J."/>
            <person name="Rokhsar D."/>
            <person name="Baxter I."/>
            <person name="Schmutz J."/>
            <person name="Brutnell T."/>
            <person name="Kellogg E."/>
        </authorList>
    </citation>
    <scope>NUCLEOTIDE SEQUENCE [LARGE SCALE GENOMIC DNA]</scope>
</reference>
<dbReference type="OMA" id="PAKGAWH"/>
<organism evidence="2 3">
    <name type="scientific">Setaria viridis</name>
    <name type="common">Green bristlegrass</name>
    <name type="synonym">Setaria italica subsp. viridis</name>
    <dbReference type="NCBI Taxonomy" id="4556"/>
    <lineage>
        <taxon>Eukaryota</taxon>
        <taxon>Viridiplantae</taxon>
        <taxon>Streptophyta</taxon>
        <taxon>Embryophyta</taxon>
        <taxon>Tracheophyta</taxon>
        <taxon>Spermatophyta</taxon>
        <taxon>Magnoliopsida</taxon>
        <taxon>Liliopsida</taxon>
        <taxon>Poales</taxon>
        <taxon>Poaceae</taxon>
        <taxon>PACMAD clade</taxon>
        <taxon>Panicoideae</taxon>
        <taxon>Panicodae</taxon>
        <taxon>Paniceae</taxon>
        <taxon>Cenchrinae</taxon>
        <taxon>Setaria</taxon>
    </lineage>
</organism>